<sequence length="50" mass="5847">MAELADARDSKSRSFIGVSVRSRPPVLFYIILGTFRVRMLLNQRFHSFFI</sequence>
<dbReference type="EMBL" id="AZMM01007982">
    <property type="protein sequence ID" value="ETJ37823.1"/>
    <property type="molecule type" value="Genomic_DNA"/>
</dbReference>
<protein>
    <submittedName>
        <fullName evidence="1">Uncharacterized protein</fullName>
    </submittedName>
</protein>
<proteinExistence type="predicted"/>
<organism evidence="1">
    <name type="scientific">human gut metagenome</name>
    <dbReference type="NCBI Taxonomy" id="408170"/>
    <lineage>
        <taxon>unclassified sequences</taxon>
        <taxon>metagenomes</taxon>
        <taxon>organismal metagenomes</taxon>
    </lineage>
</organism>
<evidence type="ECO:0000313" key="1">
    <source>
        <dbReference type="EMBL" id="ETJ37823.1"/>
    </source>
</evidence>
<reference evidence="1" key="1">
    <citation type="submission" date="2013-12" db="EMBL/GenBank/DDBJ databases">
        <title>A Varibaculum cambriense genome reconstructed from a premature infant gut community with otherwise low bacterial novelty that shifts toward anaerobic metabolism during the third week of life.</title>
        <authorList>
            <person name="Brown C.T."/>
            <person name="Sharon I."/>
            <person name="Thomas B.C."/>
            <person name="Castelle C.J."/>
            <person name="Morowitz M.J."/>
            <person name="Banfield J.F."/>
        </authorList>
    </citation>
    <scope>NUCLEOTIDE SEQUENCE</scope>
</reference>
<gene>
    <name evidence="1" type="ORF">Q604_UNBC07982G0002</name>
</gene>
<dbReference type="AlphaFoldDB" id="W1Y5K5"/>
<feature type="non-terminal residue" evidence="1">
    <location>
        <position position="50"/>
    </location>
</feature>
<name>W1Y5K5_9ZZZZ</name>
<comment type="caution">
    <text evidence="1">The sequence shown here is derived from an EMBL/GenBank/DDBJ whole genome shotgun (WGS) entry which is preliminary data.</text>
</comment>
<accession>W1Y5K5</accession>